<accession>A0ABQ8UFJ5</accession>
<protein>
    <submittedName>
        <fullName evidence="2">Uncharacterized protein</fullName>
    </submittedName>
</protein>
<feature type="region of interest" description="Disordered" evidence="1">
    <location>
        <begin position="44"/>
        <end position="66"/>
    </location>
</feature>
<gene>
    <name evidence="2" type="ORF">PAPYR_8801</name>
</gene>
<feature type="compositionally biased region" description="Basic and acidic residues" evidence="1">
    <location>
        <begin position="44"/>
        <end position="59"/>
    </location>
</feature>
<evidence type="ECO:0000313" key="2">
    <source>
        <dbReference type="EMBL" id="KAJ4456109.1"/>
    </source>
</evidence>
<reference evidence="2" key="1">
    <citation type="journal article" date="2022" name="bioRxiv">
        <title>Genomics of Preaxostyla Flagellates Illuminates Evolutionary Transitions and the Path Towards Mitochondrial Loss.</title>
        <authorList>
            <person name="Novak L.V.F."/>
            <person name="Treitli S.C."/>
            <person name="Pyrih J."/>
            <person name="Halakuc P."/>
            <person name="Pipaliya S.V."/>
            <person name="Vacek V."/>
            <person name="Brzon O."/>
            <person name="Soukal P."/>
            <person name="Eme L."/>
            <person name="Dacks J.B."/>
            <person name="Karnkowska A."/>
            <person name="Elias M."/>
            <person name="Hampl V."/>
        </authorList>
    </citation>
    <scope>NUCLEOTIDE SEQUENCE</scope>
    <source>
        <strain evidence="2">RCP-MX</strain>
    </source>
</reference>
<dbReference type="EMBL" id="JAPMOS010000082">
    <property type="protein sequence ID" value="KAJ4456109.1"/>
    <property type="molecule type" value="Genomic_DNA"/>
</dbReference>
<sequence length="154" mass="17992">MQPEEQTAQTDLAEVADVNEATLPRKYQKRNIVVTASDPVERRREYKKQYSETVKEKPTHRNKRRNIVLTETDPVKREAEYRRKYKELIKREQAMEAPIQFTTVEELANALYTCRVEAIDVPQEAWSLVTHQLAQAVFDHVLDQRRGTLQPAAD</sequence>
<keyword evidence="3" id="KW-1185">Reference proteome</keyword>
<evidence type="ECO:0000313" key="3">
    <source>
        <dbReference type="Proteomes" id="UP001141327"/>
    </source>
</evidence>
<evidence type="ECO:0000256" key="1">
    <source>
        <dbReference type="SAM" id="MobiDB-lite"/>
    </source>
</evidence>
<proteinExistence type="predicted"/>
<name>A0ABQ8UFJ5_9EUKA</name>
<comment type="caution">
    <text evidence="2">The sequence shown here is derived from an EMBL/GenBank/DDBJ whole genome shotgun (WGS) entry which is preliminary data.</text>
</comment>
<dbReference type="Proteomes" id="UP001141327">
    <property type="component" value="Unassembled WGS sequence"/>
</dbReference>
<organism evidence="2 3">
    <name type="scientific">Paratrimastix pyriformis</name>
    <dbReference type="NCBI Taxonomy" id="342808"/>
    <lineage>
        <taxon>Eukaryota</taxon>
        <taxon>Metamonada</taxon>
        <taxon>Preaxostyla</taxon>
        <taxon>Paratrimastigidae</taxon>
        <taxon>Paratrimastix</taxon>
    </lineage>
</organism>